<sequence>MRIVIDGQKVPVNVRVSRDLLMTLKAMSQTLHWRITYDTANELVYIYSPNYVAPGSLDRPAPVIDEPESQRLLGKIICLDAGHGGNDPGAIGPSGTMEKDNTLAITLLLRDMLENNGATVVLTRDSDRNVSLPDASDGEELAARVEIAKDSNADIFISIHNDSFTGNTAVGTTTFHYGDPQSIKLAALVQKNLVTELGTKDHSSRFASFYVIRYTKMTAILIQAAFISNPEEEVLLSSIDGRTKIAESIFQGIVNFYKV</sequence>
<evidence type="ECO:0000256" key="1">
    <source>
        <dbReference type="ARBA" id="ARBA00022801"/>
    </source>
</evidence>
<dbReference type="Pfam" id="PF01520">
    <property type="entry name" value="Amidase_3"/>
    <property type="match status" value="1"/>
</dbReference>
<dbReference type="PANTHER" id="PTHR30404">
    <property type="entry name" value="N-ACETYLMURAMOYL-L-ALANINE AMIDASE"/>
    <property type="match status" value="1"/>
</dbReference>
<keyword evidence="1" id="KW-0378">Hydrolase</keyword>
<evidence type="ECO:0000313" key="3">
    <source>
        <dbReference type="EMBL" id="MCC5467766.1"/>
    </source>
</evidence>
<gene>
    <name evidence="3" type="ORF">LMF89_20740</name>
</gene>
<dbReference type="InterPro" id="IPR050695">
    <property type="entry name" value="N-acetylmuramoyl_amidase_3"/>
</dbReference>
<dbReference type="EMBL" id="JAJHJB010000040">
    <property type="protein sequence ID" value="MCC5467766.1"/>
    <property type="molecule type" value="Genomic_DNA"/>
</dbReference>
<dbReference type="SUPFAM" id="SSF53187">
    <property type="entry name" value="Zn-dependent exopeptidases"/>
    <property type="match status" value="1"/>
</dbReference>
<dbReference type="CDD" id="cd02696">
    <property type="entry name" value="MurNAc-LAA"/>
    <property type="match status" value="1"/>
</dbReference>
<evidence type="ECO:0000259" key="2">
    <source>
        <dbReference type="SMART" id="SM00646"/>
    </source>
</evidence>
<protein>
    <submittedName>
        <fullName evidence="3">N-acetylmuramoyl-L-alanine amidase</fullName>
    </submittedName>
</protein>
<dbReference type="Proteomes" id="UP001165492">
    <property type="component" value="Unassembled WGS sequence"/>
</dbReference>
<dbReference type="SMART" id="SM00646">
    <property type="entry name" value="Ami_3"/>
    <property type="match status" value="1"/>
</dbReference>
<feature type="domain" description="MurNAc-LAA" evidence="2">
    <location>
        <begin position="145"/>
        <end position="254"/>
    </location>
</feature>
<dbReference type="PANTHER" id="PTHR30404:SF0">
    <property type="entry name" value="N-ACETYLMURAMOYL-L-ALANINE AMIDASE AMIC"/>
    <property type="match status" value="1"/>
</dbReference>
<reference evidence="3" key="1">
    <citation type="submission" date="2021-11" db="EMBL/GenBank/DDBJ databases">
        <title>Description of a new species Pelosinus isolated from the bottom sediments of Lake Baikal.</title>
        <authorList>
            <person name="Zakharyuk A."/>
        </authorList>
    </citation>
    <scope>NUCLEOTIDE SEQUENCE</scope>
    <source>
        <strain evidence="3">Bkl1</strain>
    </source>
</reference>
<evidence type="ECO:0000313" key="4">
    <source>
        <dbReference type="Proteomes" id="UP001165492"/>
    </source>
</evidence>
<comment type="caution">
    <text evidence="3">The sequence shown here is derived from an EMBL/GenBank/DDBJ whole genome shotgun (WGS) entry which is preliminary data.</text>
</comment>
<organism evidence="3 4">
    <name type="scientific">Pelosinus baikalensis</name>
    <dbReference type="NCBI Taxonomy" id="2892015"/>
    <lineage>
        <taxon>Bacteria</taxon>
        <taxon>Bacillati</taxon>
        <taxon>Bacillota</taxon>
        <taxon>Negativicutes</taxon>
        <taxon>Selenomonadales</taxon>
        <taxon>Sporomusaceae</taxon>
        <taxon>Pelosinus</taxon>
    </lineage>
</organism>
<dbReference type="Gene3D" id="3.40.630.40">
    <property type="entry name" value="Zn-dependent exopeptidases"/>
    <property type="match status" value="1"/>
</dbReference>
<keyword evidence="4" id="KW-1185">Reference proteome</keyword>
<name>A0ABS8HX76_9FIRM</name>
<dbReference type="InterPro" id="IPR002508">
    <property type="entry name" value="MurNAc-LAA_cat"/>
</dbReference>
<accession>A0ABS8HX76</accession>
<dbReference type="RefSeq" id="WP_007954257.1">
    <property type="nucleotide sequence ID" value="NZ_JAJHJB010000040.1"/>
</dbReference>
<proteinExistence type="predicted"/>